<organism evidence="2 3">
    <name type="scientific">Fulvitalea axinellae</name>
    <dbReference type="NCBI Taxonomy" id="1182444"/>
    <lineage>
        <taxon>Bacteria</taxon>
        <taxon>Pseudomonadati</taxon>
        <taxon>Bacteroidota</taxon>
        <taxon>Cytophagia</taxon>
        <taxon>Cytophagales</taxon>
        <taxon>Persicobacteraceae</taxon>
        <taxon>Fulvitalea</taxon>
    </lineage>
</organism>
<dbReference type="AlphaFoldDB" id="A0AAU9CTV8"/>
<dbReference type="InterPro" id="IPR045748">
    <property type="entry name" value="DcaP"/>
</dbReference>
<dbReference type="EMBL" id="AP025315">
    <property type="protein sequence ID" value="BDD11508.1"/>
    <property type="molecule type" value="Genomic_DNA"/>
</dbReference>
<gene>
    <name evidence="2" type="ORF">FUAX_39400</name>
</gene>
<evidence type="ECO:0000313" key="2">
    <source>
        <dbReference type="EMBL" id="BDD11508.1"/>
    </source>
</evidence>
<keyword evidence="1" id="KW-0732">Signal</keyword>
<geneLocation type="plasmid" evidence="2 3">
    <name>pFA1</name>
</geneLocation>
<dbReference type="Pfam" id="PF19577">
    <property type="entry name" value="DcaP"/>
    <property type="match status" value="1"/>
</dbReference>
<accession>A0AAU9CTV8</accession>
<feature type="signal peptide" evidence="1">
    <location>
        <begin position="1"/>
        <end position="27"/>
    </location>
</feature>
<evidence type="ECO:0008006" key="4">
    <source>
        <dbReference type="Google" id="ProtNLM"/>
    </source>
</evidence>
<feature type="chain" id="PRO_5043964461" description="Porin" evidence="1">
    <location>
        <begin position="28"/>
        <end position="437"/>
    </location>
</feature>
<name>A0AAU9CTV8_9BACT</name>
<keyword evidence="3" id="KW-1185">Reference proteome</keyword>
<dbReference type="Proteomes" id="UP001348817">
    <property type="component" value="Plasmid pFA1"/>
</dbReference>
<sequence>MHVEFKHIAHILTFVCLLTLVYNGTNAQNHHATKEKINKIAQDTLTTVIQKSTDSAQINRVFGGQVPMAFNDPELPRFSLFGKEGKYYLGMGGYVKTSLAYDFDGAINDPINFVVSKIPVPSKPSNNKQVHFSAVTSNFFVNFVRFHGENRFSAYLNGNFTGPKNTFLIRYAYVTFNKWRAGFDISLFTDVDASVPTIDFQGPNAFTFTRNTTIAFRHSFNTHWSVGAATEMPIFNATYSSLTEETYQNLPSIPAYIKLSWDEQKSWVRLAGIIRSLKYRNNTDNEEKRIQGWGVQLSGKLSMIRKRVSLFYQGAGGSGFSRYLQDLSGLGLDFIPDPDSPGQLHAVDAFGGYAGLQYNFSEKNLVSCTYSQVRASLPAGTQMDDQYLYGQYLVANYFWNTRATIQLGIEYVYGRRVNRNGESNHANRVQASVQYNF</sequence>
<dbReference type="KEGG" id="fax:FUAX_39400"/>
<evidence type="ECO:0000313" key="3">
    <source>
        <dbReference type="Proteomes" id="UP001348817"/>
    </source>
</evidence>
<proteinExistence type="predicted"/>
<evidence type="ECO:0000256" key="1">
    <source>
        <dbReference type="SAM" id="SignalP"/>
    </source>
</evidence>
<reference evidence="2 3" key="1">
    <citation type="submission" date="2021-12" db="EMBL/GenBank/DDBJ databases">
        <title>Genome sequencing of bacteria with rrn-lacking chromosome and rrn-plasmid.</title>
        <authorList>
            <person name="Anda M."/>
            <person name="Iwasaki W."/>
        </authorList>
    </citation>
    <scope>NUCLEOTIDE SEQUENCE [LARGE SCALE GENOMIC DNA]</scope>
    <source>
        <strain evidence="2 3">DSM 100852</strain>
        <plasmid evidence="2 3">pFA1</plasmid>
    </source>
</reference>
<dbReference type="SUPFAM" id="SSF56935">
    <property type="entry name" value="Porins"/>
    <property type="match status" value="1"/>
</dbReference>
<protein>
    <recommendedName>
        <fullName evidence="4">Porin</fullName>
    </recommendedName>
</protein>
<keyword evidence="2" id="KW-0614">Plasmid</keyword>